<dbReference type="EMBL" id="CP009888">
    <property type="protein sequence ID" value="AIY66154.1"/>
    <property type="molecule type" value="Genomic_DNA"/>
</dbReference>
<name>A0A0A7EHR2_9GAMM</name>
<dbReference type="OrthoDB" id="6292704at2"/>
<keyword evidence="2" id="KW-1185">Reference proteome</keyword>
<protein>
    <submittedName>
        <fullName evidence="1">Uncharacterized protein</fullName>
    </submittedName>
</protein>
<proteinExistence type="predicted"/>
<gene>
    <name evidence="1" type="ORF">OM33_14320</name>
</gene>
<evidence type="ECO:0000313" key="2">
    <source>
        <dbReference type="Proteomes" id="UP000030341"/>
    </source>
</evidence>
<dbReference type="AlphaFoldDB" id="A0A0A7EHR2"/>
<dbReference type="eggNOG" id="ENOG5032HS0">
    <property type="taxonomic scope" value="Bacteria"/>
</dbReference>
<dbReference type="HOGENOM" id="CLU_2234264_0_0_6"/>
<dbReference type="KEGG" id="pseo:OM33_14320"/>
<accession>A0A0A7EHR2</accession>
<dbReference type="RefSeq" id="WP_038642703.1">
    <property type="nucleotide sequence ID" value="NZ_CP009888.1"/>
</dbReference>
<organism evidence="1 2">
    <name type="scientific">Pseudoalteromonas piratica</name>
    <dbReference type="NCBI Taxonomy" id="1348114"/>
    <lineage>
        <taxon>Bacteria</taxon>
        <taxon>Pseudomonadati</taxon>
        <taxon>Pseudomonadota</taxon>
        <taxon>Gammaproteobacteria</taxon>
        <taxon>Alteromonadales</taxon>
        <taxon>Pseudoalteromonadaceae</taxon>
        <taxon>Pseudoalteromonas</taxon>
    </lineage>
</organism>
<evidence type="ECO:0000313" key="1">
    <source>
        <dbReference type="EMBL" id="AIY66154.1"/>
    </source>
</evidence>
<dbReference type="STRING" id="1348114.OM33_14320"/>
<reference evidence="1 2" key="1">
    <citation type="submission" date="2014-11" db="EMBL/GenBank/DDBJ databases">
        <title>Complete Genome Sequence of Pseudoalteromonas sp. Strain OCN003 Isolated from Kaneohe Bay, Oahu, Hawaii.</title>
        <authorList>
            <person name="Beurmann S."/>
            <person name="Videau P."/>
            <person name="Ushijima B."/>
            <person name="Smith A.M."/>
            <person name="Aeby G.S."/>
            <person name="Callahan S.M."/>
            <person name="Belcaid M."/>
        </authorList>
    </citation>
    <scope>NUCLEOTIDE SEQUENCE [LARGE SCALE GENOMIC DNA]</scope>
    <source>
        <strain evidence="1 2">OCN003</strain>
    </source>
</reference>
<sequence length="105" mass="12155">MRPRIKLTKATLISIQSNTEETVEQVLYATFAEDNESGKKGEALFTTKIMEVNGLEYRTFGADFYTLDGEPKEFDVSVFEFNLMHECMYSPEEFLEFREILPSGY</sequence>
<dbReference type="Proteomes" id="UP000030341">
    <property type="component" value="Chromosome 1"/>
</dbReference>